<dbReference type="Proteomes" id="UP000198406">
    <property type="component" value="Unassembled WGS sequence"/>
</dbReference>
<evidence type="ECO:0000313" key="4">
    <source>
        <dbReference type="Proteomes" id="UP000198406"/>
    </source>
</evidence>
<organism evidence="3 4">
    <name type="scientific">Fistulifera solaris</name>
    <name type="common">Oleaginous diatom</name>
    <dbReference type="NCBI Taxonomy" id="1519565"/>
    <lineage>
        <taxon>Eukaryota</taxon>
        <taxon>Sar</taxon>
        <taxon>Stramenopiles</taxon>
        <taxon>Ochrophyta</taxon>
        <taxon>Bacillariophyta</taxon>
        <taxon>Bacillariophyceae</taxon>
        <taxon>Bacillariophycidae</taxon>
        <taxon>Naviculales</taxon>
        <taxon>Naviculaceae</taxon>
        <taxon>Fistulifera</taxon>
    </lineage>
</organism>
<proteinExistence type="predicted"/>
<keyword evidence="1" id="KW-0175">Coiled coil</keyword>
<comment type="caution">
    <text evidence="3">The sequence shown here is derived from an EMBL/GenBank/DDBJ whole genome shotgun (WGS) entry which is preliminary data.</text>
</comment>
<dbReference type="EMBL" id="BDSP01000264">
    <property type="protein sequence ID" value="GAX28099.1"/>
    <property type="molecule type" value="Genomic_DNA"/>
</dbReference>
<sequence length="749" mass="86281">MSSQHDDKLLPQLQAELAQKEDALLEKNSLCKDQADKIDALVKQMVEMEDNLNHSYNQTLESLYASMVQMREEKEHLMQQIESLEAQMKAAKQEQEEVHQRALYSAKDSKEMGALRKRLSEMEEQLVESDQQMRLLQKSAEKSQEEKRHHRERSHALQAEVLKLKYLLKDKANALLVARISVDKKAQNAAVATQWPFINATEELRTRIAEIESRLSVSNRLADYLQKKLQKAEEQCDHYEEQKFKMSAELATLKHQLLEKADQLAMSSQTNEKQESEIQDLFKKLQDAQLTLESNRRDGELKIQQAVEAAKAGQSELLHKISQLEYRCTESHRLAEFAQSSFNDLKVEKEEGEAKCNATIAYLEFKLKEATRVSEFAQNTLHKKNDEMKQLELSSMGEKKRLEFKLTEASRMTVFLQNKLQDMERKSSVEMVDLQFRLTEATRVAQFLTTNANRMSENMQTQRDEIRSLEEQLTATRDELAAAQTAIQAKDQALESHGATINELQQQVRELESRLLVSQQLCDFLKTNLSQAEEMKNVAETEREDVEKQLNVLTNQLSERKMFSRLNEDPCEDTTKSMSESDQDSLTSSTADDMDISRDYERQIADLEFRLTESQRFSKFVQSKLQTLDATHQQQVAQHEAEIARLKFKATESLRIATFAQDAFTKATQEKQAIELDRAAEKAKGMFQISEADRMIHFLSKKLKDTESKYEAKIKELEYNLAEATARTSNNGNIFSETREALSVAYPHA</sequence>
<feature type="coiled-coil region" evidence="1">
    <location>
        <begin position="31"/>
        <end position="160"/>
    </location>
</feature>
<feature type="coiled-coil region" evidence="1">
    <location>
        <begin position="367"/>
        <end position="556"/>
    </location>
</feature>
<feature type="compositionally biased region" description="Polar residues" evidence="2">
    <location>
        <begin position="576"/>
        <end position="591"/>
    </location>
</feature>
<dbReference type="InParanoid" id="A0A1Z5KP91"/>
<evidence type="ECO:0000256" key="2">
    <source>
        <dbReference type="SAM" id="MobiDB-lite"/>
    </source>
</evidence>
<feature type="coiled-coil region" evidence="1">
    <location>
        <begin position="215"/>
        <end position="298"/>
    </location>
</feature>
<evidence type="ECO:0000256" key="1">
    <source>
        <dbReference type="SAM" id="Coils"/>
    </source>
</evidence>
<protein>
    <submittedName>
        <fullName evidence="3">Uncharacterized protein</fullName>
    </submittedName>
</protein>
<accession>A0A1Z5KP91</accession>
<feature type="coiled-coil region" evidence="1">
    <location>
        <begin position="689"/>
        <end position="727"/>
    </location>
</feature>
<evidence type="ECO:0000313" key="3">
    <source>
        <dbReference type="EMBL" id="GAX28099.1"/>
    </source>
</evidence>
<feature type="region of interest" description="Disordered" evidence="2">
    <location>
        <begin position="569"/>
        <end position="592"/>
    </location>
</feature>
<gene>
    <name evidence="3" type="ORF">FisN_2Hh080</name>
</gene>
<dbReference type="AlphaFoldDB" id="A0A1Z5KP91"/>
<name>A0A1Z5KP91_FISSO</name>
<reference evidence="3 4" key="1">
    <citation type="journal article" date="2015" name="Plant Cell">
        <title>Oil accumulation by the oleaginous diatom Fistulifera solaris as revealed by the genome and transcriptome.</title>
        <authorList>
            <person name="Tanaka T."/>
            <person name="Maeda Y."/>
            <person name="Veluchamy A."/>
            <person name="Tanaka M."/>
            <person name="Abida H."/>
            <person name="Marechal E."/>
            <person name="Bowler C."/>
            <person name="Muto M."/>
            <person name="Sunaga Y."/>
            <person name="Tanaka M."/>
            <person name="Yoshino T."/>
            <person name="Taniguchi T."/>
            <person name="Fukuda Y."/>
            <person name="Nemoto M."/>
            <person name="Matsumoto M."/>
            <person name="Wong P.S."/>
            <person name="Aburatani S."/>
            <person name="Fujibuchi W."/>
        </authorList>
    </citation>
    <scope>NUCLEOTIDE SEQUENCE [LARGE SCALE GENOMIC DNA]</scope>
    <source>
        <strain evidence="3 4">JPCC DA0580</strain>
    </source>
</reference>
<keyword evidence="4" id="KW-1185">Reference proteome</keyword>